<accession>A0A172Q5H8</accession>
<evidence type="ECO:0000313" key="3">
    <source>
        <dbReference type="Proteomes" id="UP000077317"/>
    </source>
</evidence>
<dbReference type="Proteomes" id="UP000077317">
    <property type="component" value="Chromosome"/>
</dbReference>
<proteinExistence type="predicted"/>
<feature type="transmembrane region" description="Helical" evidence="1">
    <location>
        <begin position="27"/>
        <end position="44"/>
    </location>
</feature>
<keyword evidence="1" id="KW-1133">Transmembrane helix</keyword>
<keyword evidence="3" id="KW-1185">Reference proteome</keyword>
<protein>
    <submittedName>
        <fullName evidence="2">Uncharacterized protein</fullName>
    </submittedName>
</protein>
<dbReference type="AlphaFoldDB" id="A0A172Q5H8"/>
<feature type="transmembrane region" description="Helical" evidence="1">
    <location>
        <begin position="107"/>
        <end position="129"/>
    </location>
</feature>
<dbReference type="STRING" id="1811193.A0O21_00725"/>
<dbReference type="NCBIfam" id="NF038270">
    <property type="entry name" value="membran_MsaC"/>
    <property type="match status" value="1"/>
</dbReference>
<dbReference type="RefSeq" id="WP_067060067.1">
    <property type="nucleotide sequence ID" value="NZ_CP014699.1"/>
</dbReference>
<sequence>MTLLFIAAIIYIILTLAGSHFLLALSASSFALLVYVLPLLLNFLVTKVQKNDKQKLIASVVCPTLSLLYYIGLTYLSSSSGVWSKFVEVNSVANSSVSMEITKTPLAASQLIFVALVFYGVSLAAYFIAKSSVSRNKGVQHA</sequence>
<keyword evidence="1" id="KW-0812">Transmembrane</keyword>
<organism evidence="2 3">
    <name type="scientific">Streptococcus pantholopis</name>
    <dbReference type="NCBI Taxonomy" id="1811193"/>
    <lineage>
        <taxon>Bacteria</taxon>
        <taxon>Bacillati</taxon>
        <taxon>Bacillota</taxon>
        <taxon>Bacilli</taxon>
        <taxon>Lactobacillales</taxon>
        <taxon>Streptococcaceae</taxon>
        <taxon>Streptococcus</taxon>
    </lineage>
</organism>
<feature type="transmembrane region" description="Helical" evidence="1">
    <location>
        <begin position="56"/>
        <end position="76"/>
    </location>
</feature>
<gene>
    <name evidence="2" type="ORF">A0O21_00725</name>
</gene>
<dbReference type="EMBL" id="CP014699">
    <property type="protein sequence ID" value="AND78652.1"/>
    <property type="molecule type" value="Genomic_DNA"/>
</dbReference>
<dbReference type="OrthoDB" id="9773683at2"/>
<reference evidence="2 3" key="1">
    <citation type="journal article" date="2016" name="Int. J. Syst. Evol. Microbiol.">
        <title>Streptococcuspantholopis sp. nov., isolated from faeces of the Tibetan antelope (Pantholops hodgsonii).</title>
        <authorList>
            <person name="Bai X."/>
            <person name="Xiong Y."/>
            <person name="Lu S."/>
            <person name="Jin D."/>
            <person name="Lai X."/>
            <person name="Yang J."/>
            <person name="Niu L."/>
            <person name="Hu S."/>
            <person name="Meng X."/>
            <person name="Pu J."/>
            <person name="Ye C."/>
            <person name="Xu J."/>
        </authorList>
    </citation>
    <scope>NUCLEOTIDE SEQUENCE [LARGE SCALE GENOMIC DNA]</scope>
    <source>
        <strain evidence="2 3">TA 26</strain>
    </source>
</reference>
<evidence type="ECO:0000313" key="2">
    <source>
        <dbReference type="EMBL" id="AND78652.1"/>
    </source>
</evidence>
<reference evidence="3" key="2">
    <citation type="submission" date="2016-03" db="EMBL/GenBank/DDBJ databases">
        <title>Streptococcus antelopensis sp. nov., isolated from the feces of the Tibetan antelope (Pantholops hodgsonii) in Hoh Xil National Nature Reserve, Qinghai, China.</title>
        <authorList>
            <person name="Bai X."/>
        </authorList>
    </citation>
    <scope>NUCLEOTIDE SEQUENCE [LARGE SCALE GENOMIC DNA]</scope>
    <source>
        <strain evidence="3">TA 26</strain>
    </source>
</reference>
<name>A0A172Q5H8_9STRE</name>
<dbReference type="KEGG" id="spat:A0O21_00725"/>
<evidence type="ECO:0000256" key="1">
    <source>
        <dbReference type="SAM" id="Phobius"/>
    </source>
</evidence>
<keyword evidence="1" id="KW-0472">Membrane</keyword>